<evidence type="ECO:0000313" key="3">
    <source>
        <dbReference type="EMBL" id="CBE67395.1"/>
    </source>
</evidence>
<dbReference type="GO" id="GO:0016740">
    <property type="term" value="F:transferase activity"/>
    <property type="evidence" value="ECO:0007669"/>
    <property type="project" value="UniProtKB-KW"/>
</dbReference>
<dbReference type="InterPro" id="IPR029044">
    <property type="entry name" value="Nucleotide-diphossugar_trans"/>
</dbReference>
<dbReference type="eggNOG" id="COG1216">
    <property type="taxonomic scope" value="Bacteria"/>
</dbReference>
<dbReference type="Proteomes" id="UP000006898">
    <property type="component" value="Chromosome"/>
</dbReference>
<dbReference type="AlphaFoldDB" id="D5MJ30"/>
<dbReference type="CAZy" id="GT2">
    <property type="family name" value="Glycosyltransferase Family 2"/>
</dbReference>
<keyword evidence="1" id="KW-1133">Transmembrane helix</keyword>
<dbReference type="PANTHER" id="PTHR48090:SF7">
    <property type="entry name" value="RFBJ PROTEIN"/>
    <property type="match status" value="1"/>
</dbReference>
<keyword evidence="1" id="KW-0812">Transmembrane</keyword>
<dbReference type="PANTHER" id="PTHR48090">
    <property type="entry name" value="UNDECAPRENYL-PHOSPHATE 4-DEOXY-4-FORMAMIDO-L-ARABINOSE TRANSFERASE-RELATED"/>
    <property type="match status" value="1"/>
</dbReference>
<dbReference type="Pfam" id="PF00535">
    <property type="entry name" value="Glycos_transf_2"/>
    <property type="match status" value="1"/>
</dbReference>
<reference evidence="3 4" key="1">
    <citation type="journal article" date="2010" name="Nature">
        <title>Nitrite-driven anaerobic methane oxidation by oxygenic bacteria.</title>
        <authorList>
            <person name="Ettwig K.F."/>
            <person name="Butler M.K."/>
            <person name="Le Paslier D."/>
            <person name="Pelletier E."/>
            <person name="Mangenot S."/>
            <person name="Kuypers M.M.M."/>
            <person name="Schreiber F."/>
            <person name="Dutilh B.E."/>
            <person name="Zedelius J."/>
            <person name="de Beer D."/>
            <person name="Gloerich J."/>
            <person name="Wessels H.J.C.T."/>
            <person name="van Allen T."/>
            <person name="Luesken F."/>
            <person name="Wu M."/>
            <person name="van de Pas-Schoonen K.T."/>
            <person name="Op den Camp H.J.M."/>
            <person name="Janssen-Megens E.M."/>
            <person name="Francoijs K-J."/>
            <person name="Stunnenberg H."/>
            <person name="Weissenbach J."/>
            <person name="Jetten M.S.M."/>
            <person name="Strous M."/>
        </authorList>
    </citation>
    <scope>NUCLEOTIDE SEQUENCE [LARGE SCALE GENOMIC DNA]</scope>
</reference>
<organism evidence="3 4">
    <name type="scientific">Methylomirabilis oxygeniifera</name>
    <dbReference type="NCBI Taxonomy" id="671143"/>
    <lineage>
        <taxon>Bacteria</taxon>
        <taxon>Candidatus Methylomirabilota</taxon>
        <taxon>Candidatus Methylomirabilia</taxon>
        <taxon>Candidatus Methylomirabilales</taxon>
        <taxon>Candidatus Methylomirabilaceae</taxon>
        <taxon>Candidatus Methylomirabilis</taxon>
    </lineage>
</organism>
<dbReference type="InterPro" id="IPR050256">
    <property type="entry name" value="Glycosyltransferase_2"/>
</dbReference>
<dbReference type="STRING" id="671143.DAMO_0303"/>
<keyword evidence="1" id="KW-0472">Membrane</keyword>
<dbReference type="KEGG" id="mox:DAMO_0303"/>
<gene>
    <name evidence="3" type="ORF">DAMO_0303</name>
</gene>
<feature type="transmembrane region" description="Helical" evidence="1">
    <location>
        <begin position="284"/>
        <end position="306"/>
    </location>
</feature>
<protein>
    <submittedName>
        <fullName evidence="3">Glycosyltransferase involved in cell wall biogenesis</fullName>
    </submittedName>
</protein>
<feature type="transmembrane region" description="Helical" evidence="1">
    <location>
        <begin position="246"/>
        <end position="272"/>
    </location>
</feature>
<dbReference type="EMBL" id="FP565575">
    <property type="protein sequence ID" value="CBE67395.1"/>
    <property type="molecule type" value="Genomic_DNA"/>
</dbReference>
<proteinExistence type="predicted"/>
<evidence type="ECO:0000259" key="2">
    <source>
        <dbReference type="Pfam" id="PF00535"/>
    </source>
</evidence>
<dbReference type="HOGENOM" id="CLU_033536_1_1_0"/>
<feature type="transmembrane region" description="Helical" evidence="1">
    <location>
        <begin position="183"/>
        <end position="205"/>
    </location>
</feature>
<feature type="domain" description="Glycosyltransferase 2-like" evidence="2">
    <location>
        <begin position="11"/>
        <end position="172"/>
    </location>
</feature>
<dbReference type="InterPro" id="IPR001173">
    <property type="entry name" value="Glyco_trans_2-like"/>
</dbReference>
<sequence length="322" mass="35612">MATTEGLRVAVIIPAYHARDTIEQVLNGIPEWVDAVYVVDDGSGDGTSALVQARRDPRVALLSHPVNRGVGAAMVTGYSEALRHGIDICVKMDADDQMDPAYLTDLIRPLLERRADYVKGNRFHDATALRRMPFLRKVGNAGLSFLIKAASGQWHIFDPTNGYTAIHRAVLEMLDLKRLHPRYFFESSILIMLGALGAVVGDIAIPARYGSERSHLSIGHTLLVFPWLCLRDGVRRVLWRYFIADFNAVSLFLLCGVPLTTFGIAFGAYHWIRSAMEGALTPTGTVMLSVLPLIIGFQLLLQALVLDVQQAPTRPLQTDTHR</sequence>
<dbReference type="PATRIC" id="fig|671143.5.peg.259"/>
<name>D5MJ30_METO1</name>
<dbReference type="Gene3D" id="3.90.550.10">
    <property type="entry name" value="Spore Coat Polysaccharide Biosynthesis Protein SpsA, Chain A"/>
    <property type="match status" value="1"/>
</dbReference>
<feature type="transmembrane region" description="Helical" evidence="1">
    <location>
        <begin position="217"/>
        <end position="234"/>
    </location>
</feature>
<evidence type="ECO:0000313" key="4">
    <source>
        <dbReference type="Proteomes" id="UP000006898"/>
    </source>
</evidence>
<accession>D5MJ30</accession>
<evidence type="ECO:0000256" key="1">
    <source>
        <dbReference type="SAM" id="Phobius"/>
    </source>
</evidence>
<keyword evidence="3" id="KW-0808">Transferase</keyword>
<dbReference type="SUPFAM" id="SSF53448">
    <property type="entry name" value="Nucleotide-diphospho-sugar transferases"/>
    <property type="match status" value="1"/>
</dbReference>
<dbReference type="CDD" id="cd04179">
    <property type="entry name" value="DPM_DPG-synthase_like"/>
    <property type="match status" value="1"/>
</dbReference>